<dbReference type="RefSeq" id="XP_029219440.1">
    <property type="nucleotide sequence ID" value="XM_029364732.1"/>
</dbReference>
<dbReference type="AlphaFoldDB" id="A0A2A9MGP5"/>
<feature type="region of interest" description="Disordered" evidence="1">
    <location>
        <begin position="1"/>
        <end position="107"/>
    </location>
</feature>
<dbReference type="EMBL" id="NWUJ01000005">
    <property type="protein sequence ID" value="PFH35431.1"/>
    <property type="molecule type" value="Genomic_DNA"/>
</dbReference>
<dbReference type="Proteomes" id="UP000224006">
    <property type="component" value="Chromosome V"/>
</dbReference>
<evidence type="ECO:0008006" key="5">
    <source>
        <dbReference type="Google" id="ProtNLM"/>
    </source>
</evidence>
<name>A0A2A9MGP5_BESBE</name>
<gene>
    <name evidence="3" type="ORF">BESB_063180</name>
</gene>
<feature type="compositionally biased region" description="Basic and acidic residues" evidence="1">
    <location>
        <begin position="40"/>
        <end position="86"/>
    </location>
</feature>
<protein>
    <recommendedName>
        <fullName evidence="5">Transmembrane protein</fullName>
    </recommendedName>
</protein>
<dbReference type="VEuPathDB" id="ToxoDB:BESB_063180"/>
<feature type="compositionally biased region" description="Basic residues" evidence="1">
    <location>
        <begin position="432"/>
        <end position="442"/>
    </location>
</feature>
<keyword evidence="4" id="KW-1185">Reference proteome</keyword>
<dbReference type="GeneID" id="40311246"/>
<evidence type="ECO:0000256" key="2">
    <source>
        <dbReference type="SAM" id="Phobius"/>
    </source>
</evidence>
<reference evidence="3 4" key="1">
    <citation type="submission" date="2017-09" db="EMBL/GenBank/DDBJ databases">
        <title>Genome sequencing of Besnoitia besnoiti strain Bb-Ger1.</title>
        <authorList>
            <person name="Schares G."/>
            <person name="Venepally P."/>
            <person name="Lorenzi H.A."/>
        </authorList>
    </citation>
    <scope>NUCLEOTIDE SEQUENCE [LARGE SCALE GENOMIC DNA]</scope>
    <source>
        <strain evidence="3 4">Bb-Ger1</strain>
    </source>
</reference>
<feature type="region of interest" description="Disordered" evidence="1">
    <location>
        <begin position="357"/>
        <end position="442"/>
    </location>
</feature>
<feature type="transmembrane region" description="Helical" evidence="2">
    <location>
        <begin position="261"/>
        <end position="288"/>
    </location>
</feature>
<evidence type="ECO:0000313" key="3">
    <source>
        <dbReference type="EMBL" id="PFH35431.1"/>
    </source>
</evidence>
<evidence type="ECO:0000256" key="1">
    <source>
        <dbReference type="SAM" id="MobiDB-lite"/>
    </source>
</evidence>
<keyword evidence="2" id="KW-0812">Transmembrane</keyword>
<dbReference type="KEGG" id="bbes:BESB_063180"/>
<sequence length="442" mass="49016">MWRAGHSEEEDSGRDARDSLSKPLKTLRFRGSSPASSRSVEQDRESKLADDEVAVEDRLTTSKKGAPSDEIHAGLEDQSETSHRESSSVSQLASLSPDSMRLPSSRDARDRLFGGFLTEEEEEEEDDDAEIVIERDGRVRVHPHSHYGGFNFGRRFHRSGPSFLVASERRLREEQSEMSDLALLRELRRERQDRDIHLHMSERERALQEEIHRIFLEEEAKFPLHEYRSNRPFSAAETMARVTSSPGSSLTSGSSLISSSIGYVIAFILGFGSILLIASLCCVLRAVYVRRKKEAMKKLLREKLGPDAGFDDEPAPPAEVPVKDVPGAEEGWVDIQVEQQSAPAEEMMMDVARQTSIQRSASEVAPPPIPVPVEPEKPAKPNKSLKKKKDRSEAGSSMLDASGVPAPPSAKKADKADKKKGKKKKDDLKKALSSKHRGGSTG</sequence>
<keyword evidence="2" id="KW-0472">Membrane</keyword>
<proteinExistence type="predicted"/>
<feature type="compositionally biased region" description="Low complexity" evidence="1">
    <location>
        <begin position="87"/>
        <end position="99"/>
    </location>
</feature>
<evidence type="ECO:0000313" key="4">
    <source>
        <dbReference type="Proteomes" id="UP000224006"/>
    </source>
</evidence>
<organism evidence="3 4">
    <name type="scientific">Besnoitia besnoiti</name>
    <name type="common">Apicomplexan protozoan</name>
    <dbReference type="NCBI Taxonomy" id="94643"/>
    <lineage>
        <taxon>Eukaryota</taxon>
        <taxon>Sar</taxon>
        <taxon>Alveolata</taxon>
        <taxon>Apicomplexa</taxon>
        <taxon>Conoidasida</taxon>
        <taxon>Coccidia</taxon>
        <taxon>Eucoccidiorida</taxon>
        <taxon>Eimeriorina</taxon>
        <taxon>Sarcocystidae</taxon>
        <taxon>Besnoitia</taxon>
    </lineage>
</organism>
<dbReference type="OrthoDB" id="333559at2759"/>
<keyword evidence="2" id="KW-1133">Transmembrane helix</keyword>
<comment type="caution">
    <text evidence="3">The sequence shown here is derived from an EMBL/GenBank/DDBJ whole genome shotgun (WGS) entry which is preliminary data.</text>
</comment>
<accession>A0A2A9MGP5</accession>